<reference evidence="2 3" key="1">
    <citation type="submission" date="2018-09" db="EMBL/GenBank/DDBJ databases">
        <title>Murine metabolic-syndrome-specific gut microbial biobank.</title>
        <authorList>
            <person name="Liu C."/>
        </authorList>
    </citation>
    <scope>NUCLEOTIDE SEQUENCE [LARGE SCALE GENOMIC DNA]</scope>
    <source>
        <strain evidence="2 3">0.1xD8-82</strain>
    </source>
</reference>
<dbReference type="OrthoDB" id="1093370at2"/>
<comment type="caution">
    <text evidence="2">The sequence shown here is derived from an EMBL/GenBank/DDBJ whole genome shotgun (WGS) entry which is preliminary data.</text>
</comment>
<dbReference type="PANTHER" id="PTHR43581">
    <property type="entry name" value="ATP/GTP PHOSPHATASE"/>
    <property type="match status" value="1"/>
</dbReference>
<evidence type="ECO:0000259" key="1">
    <source>
        <dbReference type="Pfam" id="PF13175"/>
    </source>
</evidence>
<feature type="domain" description="Endonuclease GajA/Old nuclease/RecF-like AAA" evidence="1">
    <location>
        <begin position="7"/>
        <end position="101"/>
    </location>
</feature>
<dbReference type="RefSeq" id="WP_120469153.1">
    <property type="nucleotide sequence ID" value="NZ_RAYQ01000009.1"/>
</dbReference>
<gene>
    <name evidence="2" type="ORF">D7V94_09520</name>
</gene>
<dbReference type="Gene3D" id="3.40.50.300">
    <property type="entry name" value="P-loop containing nucleotide triphosphate hydrolases"/>
    <property type="match status" value="1"/>
</dbReference>
<accession>A0A3A9AIU9</accession>
<name>A0A3A9AIU9_9FIRM</name>
<dbReference type="SUPFAM" id="SSF52540">
    <property type="entry name" value="P-loop containing nucleoside triphosphate hydrolases"/>
    <property type="match status" value="1"/>
</dbReference>
<dbReference type="Pfam" id="PF13175">
    <property type="entry name" value="AAA_15"/>
    <property type="match status" value="1"/>
</dbReference>
<dbReference type="InterPro" id="IPR051396">
    <property type="entry name" value="Bact_Antivir_Def_Nuclease"/>
</dbReference>
<dbReference type="PANTHER" id="PTHR43581:SF2">
    <property type="entry name" value="EXCINUCLEASE ATPASE SUBUNIT"/>
    <property type="match status" value="1"/>
</dbReference>
<dbReference type="Proteomes" id="UP000280696">
    <property type="component" value="Unassembled WGS sequence"/>
</dbReference>
<dbReference type="EMBL" id="RAYQ01000009">
    <property type="protein sequence ID" value="RKI91510.1"/>
    <property type="molecule type" value="Genomic_DNA"/>
</dbReference>
<protein>
    <recommendedName>
        <fullName evidence="1">Endonuclease GajA/Old nuclease/RecF-like AAA domain-containing protein</fullName>
    </recommendedName>
</protein>
<sequence length="474" mass="54956">MELLFGVSNFGKIEHAEITLSDFTLFVGDNNSGKTFVMQLLYGVLKELRNAKPVLKGIEEHGEKELTYGVEWLKNVETQMNDYLSKNKKKIIRGIFHKDIAIEQLYFHMVNMDEIYVCEVNECEYDEFSGDEEGVVKKVQGMDADIYIADVNVKSREKKSSILFGYRPDRESLKQILAGQMWKMILLLGNTENVVGRQKEDTLFLPASRTGLQLLSKYFFAERDRKAVYEIDNFDFDFGDEDGEDIKDVTDNELGLTMPIYDFLQFLLRYNRRAGLVQRNKNLLRFIERHLIDGQVKHVGDEIYYHPDGMPEEKEDIPVYLASSLVNEITPIIKALSGGKNYRYIFYDEVETCLHPLKQGEMARLIVRLVNSGRRMVVSTHSDTMAGKLNNLLLLSFSEDSEEERKEKLKKLGLSKEDLLSDAKVHVYQFVNRPDGSSYVEELKFQTMPYVGYDFKLFMRSLDELYHETDIILK</sequence>
<proteinExistence type="predicted"/>
<dbReference type="InterPro" id="IPR027417">
    <property type="entry name" value="P-loop_NTPase"/>
</dbReference>
<dbReference type="InterPro" id="IPR041685">
    <property type="entry name" value="AAA_GajA/Old/RecF-like"/>
</dbReference>
<evidence type="ECO:0000313" key="2">
    <source>
        <dbReference type="EMBL" id="RKI91510.1"/>
    </source>
</evidence>
<evidence type="ECO:0000313" key="3">
    <source>
        <dbReference type="Proteomes" id="UP000280696"/>
    </source>
</evidence>
<dbReference type="AlphaFoldDB" id="A0A3A9AIU9"/>
<keyword evidence="3" id="KW-1185">Reference proteome</keyword>
<organism evidence="2 3">
    <name type="scientific">Parablautia intestinalis</name>
    <dbReference type="NCBI Taxonomy" id="2320100"/>
    <lineage>
        <taxon>Bacteria</taxon>
        <taxon>Bacillati</taxon>
        <taxon>Bacillota</taxon>
        <taxon>Clostridia</taxon>
        <taxon>Lachnospirales</taxon>
        <taxon>Lachnospiraceae</taxon>
        <taxon>Parablautia</taxon>
    </lineage>
</organism>